<dbReference type="STRING" id="531814.SAMN04487944_1365"/>
<organism evidence="8 9">
    <name type="scientific">Gracilibacillus ureilyticus</name>
    <dbReference type="NCBI Taxonomy" id="531814"/>
    <lineage>
        <taxon>Bacteria</taxon>
        <taxon>Bacillati</taxon>
        <taxon>Bacillota</taxon>
        <taxon>Bacilli</taxon>
        <taxon>Bacillales</taxon>
        <taxon>Bacillaceae</taxon>
        <taxon>Gracilibacillus</taxon>
    </lineage>
</organism>
<comment type="similarity">
    <text evidence="1">Belongs to the site-specific recombinase resolvase family.</text>
</comment>
<evidence type="ECO:0000313" key="8">
    <source>
        <dbReference type="EMBL" id="SES28908.1"/>
    </source>
</evidence>
<evidence type="ECO:0000313" key="9">
    <source>
        <dbReference type="Proteomes" id="UP000199687"/>
    </source>
</evidence>
<dbReference type="InterPro" id="IPR006118">
    <property type="entry name" value="Recombinase_CS"/>
</dbReference>
<dbReference type="Pfam" id="PF02796">
    <property type="entry name" value="HTH_7"/>
    <property type="match status" value="1"/>
</dbReference>
<evidence type="ECO:0000259" key="7">
    <source>
        <dbReference type="PROSITE" id="PS51736"/>
    </source>
</evidence>
<evidence type="ECO:0000256" key="1">
    <source>
        <dbReference type="ARBA" id="ARBA00009913"/>
    </source>
</evidence>
<dbReference type="PANTHER" id="PTHR30461:SF26">
    <property type="entry name" value="RESOLVASE HOMOLOG YNEB"/>
    <property type="match status" value="1"/>
</dbReference>
<dbReference type="GO" id="GO:0003677">
    <property type="term" value="F:DNA binding"/>
    <property type="evidence" value="ECO:0007669"/>
    <property type="project" value="UniProtKB-KW"/>
</dbReference>
<dbReference type="Proteomes" id="UP000199687">
    <property type="component" value="Unassembled WGS sequence"/>
</dbReference>
<feature type="domain" description="Resolvase/invertase-type recombinase catalytic" evidence="7">
    <location>
        <begin position="1"/>
        <end position="145"/>
    </location>
</feature>
<gene>
    <name evidence="8" type="ORF">SAMN04487944_1365</name>
</gene>
<keyword evidence="4" id="KW-0233">DNA recombination</keyword>
<protein>
    <submittedName>
        <fullName evidence="8">Site-specific DNA recombinase</fullName>
    </submittedName>
</protein>
<proteinExistence type="inferred from homology"/>
<dbReference type="GO" id="GO:0015074">
    <property type="term" value="P:DNA integration"/>
    <property type="evidence" value="ECO:0007669"/>
    <property type="project" value="UniProtKB-KW"/>
</dbReference>
<feature type="active site" description="O-(5'-phospho-DNA)-serine intermediate" evidence="5 6">
    <location>
        <position position="9"/>
    </location>
</feature>
<dbReference type="PROSITE" id="PS00397">
    <property type="entry name" value="RECOMBINASES_1"/>
    <property type="match status" value="1"/>
</dbReference>
<dbReference type="InterPro" id="IPR036162">
    <property type="entry name" value="Resolvase-like_N_sf"/>
</dbReference>
<dbReference type="GO" id="GO:0000150">
    <property type="term" value="F:DNA strand exchange activity"/>
    <property type="evidence" value="ECO:0007669"/>
    <property type="project" value="InterPro"/>
</dbReference>
<keyword evidence="3" id="KW-0238">DNA-binding</keyword>
<keyword evidence="2" id="KW-0229">DNA integration</keyword>
<evidence type="ECO:0000256" key="2">
    <source>
        <dbReference type="ARBA" id="ARBA00022908"/>
    </source>
</evidence>
<dbReference type="AlphaFoldDB" id="A0A1H9W4T9"/>
<dbReference type="RefSeq" id="WP_089744463.1">
    <property type="nucleotide sequence ID" value="NZ_FOGL01000036.1"/>
</dbReference>
<dbReference type="InterPro" id="IPR006119">
    <property type="entry name" value="Resolv_N"/>
</dbReference>
<evidence type="ECO:0000256" key="3">
    <source>
        <dbReference type="ARBA" id="ARBA00023125"/>
    </source>
</evidence>
<accession>A0A1H9W4T9</accession>
<reference evidence="8 9" key="1">
    <citation type="submission" date="2016-10" db="EMBL/GenBank/DDBJ databases">
        <authorList>
            <person name="de Groot N.N."/>
        </authorList>
    </citation>
    <scope>NUCLEOTIDE SEQUENCE [LARGE SCALE GENOMIC DNA]</scope>
    <source>
        <strain evidence="8 9">CGMCC 1.7727</strain>
    </source>
</reference>
<evidence type="ECO:0000256" key="6">
    <source>
        <dbReference type="PROSITE-ProRule" id="PRU10137"/>
    </source>
</evidence>
<dbReference type="PANTHER" id="PTHR30461">
    <property type="entry name" value="DNA-INVERTASE FROM LAMBDOID PROPHAGE"/>
    <property type="match status" value="1"/>
</dbReference>
<dbReference type="Gene3D" id="3.40.50.1390">
    <property type="entry name" value="Resolvase, N-terminal catalytic domain"/>
    <property type="match status" value="1"/>
</dbReference>
<dbReference type="InterPro" id="IPR006120">
    <property type="entry name" value="Resolvase_HTH_dom"/>
</dbReference>
<dbReference type="SMART" id="SM00857">
    <property type="entry name" value="Resolvase"/>
    <property type="match status" value="1"/>
</dbReference>
<dbReference type="EMBL" id="FOGL01000036">
    <property type="protein sequence ID" value="SES28908.1"/>
    <property type="molecule type" value="Genomic_DNA"/>
</dbReference>
<dbReference type="CDD" id="cd03768">
    <property type="entry name" value="SR_ResInv"/>
    <property type="match status" value="1"/>
</dbReference>
<evidence type="ECO:0000256" key="4">
    <source>
        <dbReference type="ARBA" id="ARBA00023172"/>
    </source>
</evidence>
<dbReference type="Pfam" id="PF00239">
    <property type="entry name" value="Resolvase"/>
    <property type="match status" value="1"/>
</dbReference>
<dbReference type="OrthoDB" id="9797501at2"/>
<keyword evidence="9" id="KW-1185">Reference proteome</keyword>
<dbReference type="Gene3D" id="1.10.10.60">
    <property type="entry name" value="Homeodomain-like"/>
    <property type="match status" value="1"/>
</dbReference>
<sequence length="207" mass="24189">MIIGYARVSSPEQSLSRQIKDLEEYGCERIFTEKQSGKNFIDRKVYQSMREKLRFGDILVVHDLSRFGRNKEEIKNEWESLIKDEVDIVVLNMPILDTTKYKELEGVGQLLTDLTLSLLSWMVEEERERIRTAQRQGIAIAKKQGKYKGRKRKYHSNAKGKDKIIYDEITKELRFGTSVMDIHRKTGVARSTIYKIRNEMIDGVPNN</sequence>
<name>A0A1H9W4T9_9BACI</name>
<dbReference type="SUPFAM" id="SSF53041">
    <property type="entry name" value="Resolvase-like"/>
    <property type="match status" value="1"/>
</dbReference>
<evidence type="ECO:0000256" key="5">
    <source>
        <dbReference type="PIRSR" id="PIRSR606118-50"/>
    </source>
</evidence>
<dbReference type="InterPro" id="IPR050639">
    <property type="entry name" value="SSR_resolvase"/>
</dbReference>
<dbReference type="PROSITE" id="PS51736">
    <property type="entry name" value="RECOMBINASES_3"/>
    <property type="match status" value="1"/>
</dbReference>